<evidence type="ECO:0000313" key="1">
    <source>
        <dbReference type="EMBL" id="WZL69780.1"/>
    </source>
</evidence>
<proteinExistence type="predicted"/>
<gene>
    <name evidence="1" type="ORF">QBE51_13505</name>
</gene>
<accession>A0ABZ2Y4C8</accession>
<keyword evidence="2" id="KW-1185">Reference proteome</keyword>
<organism evidence="1 2">
    <name type="scientific">Defluviitalea saccharophila</name>
    <dbReference type="NCBI Taxonomy" id="879970"/>
    <lineage>
        <taxon>Bacteria</taxon>
        <taxon>Bacillati</taxon>
        <taxon>Bacillota</taxon>
        <taxon>Clostridia</taxon>
        <taxon>Lachnospirales</taxon>
        <taxon>Defluviitaleaceae</taxon>
        <taxon>Defluviitalea</taxon>
    </lineage>
</organism>
<dbReference type="EMBL" id="CP121687">
    <property type="protein sequence ID" value="WZL69780.1"/>
    <property type="molecule type" value="Genomic_DNA"/>
</dbReference>
<dbReference type="Proteomes" id="UP001486565">
    <property type="component" value="Chromosome"/>
</dbReference>
<dbReference type="RefSeq" id="WP_341876767.1">
    <property type="nucleotide sequence ID" value="NZ_CP121687.1"/>
</dbReference>
<protein>
    <submittedName>
        <fullName evidence="1">Uncharacterized protein</fullName>
    </submittedName>
</protein>
<sequence>METKNNNIVPSFAISLEEVENRIHVLEEFIKKYMIKGEDYGEIPGISKPTLLKPGAEKLCDVYGFAKMVEVKNRVEDWEKGFFHYEVEVTLINKRNNLIEAQGVGSCNSKERKYRYQDPYTIVNTILKMAKKRALIDAVLSATRSSGIFTQDVEDMDIVEEVIKPSSEKQRKYIYNLSKEKHLDEEQLRTLCSSVIGEDKPSKDWSSEEASKIIAALQNTPNPSMILNTH</sequence>
<name>A0ABZ2Y4C8_9FIRM</name>
<reference evidence="1 2" key="1">
    <citation type="submission" date="2023-03" db="EMBL/GenBank/DDBJ databases">
        <title>Novel Species.</title>
        <authorList>
            <person name="Ma S."/>
        </authorList>
    </citation>
    <scope>NUCLEOTIDE SEQUENCE [LARGE SCALE GENOMIC DNA]</scope>
    <source>
        <strain evidence="1 2">LIND6LT2</strain>
    </source>
</reference>
<evidence type="ECO:0000313" key="2">
    <source>
        <dbReference type="Proteomes" id="UP001486565"/>
    </source>
</evidence>